<dbReference type="InterPro" id="IPR012337">
    <property type="entry name" value="RNaseH-like_sf"/>
</dbReference>
<gene>
    <name evidence="2" type="primary">NCL1_53505</name>
    <name evidence="2" type="ORF">TNIN_147991</name>
</gene>
<dbReference type="InterPro" id="IPR036397">
    <property type="entry name" value="RNaseH_sf"/>
</dbReference>
<keyword evidence="3" id="KW-1185">Reference proteome</keyword>
<dbReference type="OrthoDB" id="6459181at2759"/>
<protein>
    <submittedName>
        <fullName evidence="2">RNase H domain-containing protein</fullName>
    </submittedName>
</protein>
<dbReference type="Gene3D" id="3.30.420.10">
    <property type="entry name" value="Ribonuclease H-like superfamily/Ribonuclease H"/>
    <property type="match status" value="1"/>
</dbReference>
<sequence length="89" mass="10230">MRIFILNKLKQVSSSCEVHFQWIPSHIDTWGNEEADALAKDKAREVLATSNSLTYLELYSASKHINKKTWLVPRFLLGIELISLEDTLL</sequence>
<dbReference type="PROSITE" id="PS50879">
    <property type="entry name" value="RNASE_H_1"/>
    <property type="match status" value="1"/>
</dbReference>
<dbReference type="EMBL" id="BMAV01009836">
    <property type="protein sequence ID" value="GFY54357.1"/>
    <property type="molecule type" value="Genomic_DNA"/>
</dbReference>
<accession>A0A8X6XKK3</accession>
<dbReference type="AlphaFoldDB" id="A0A8X6XKK3"/>
<dbReference type="GO" id="GO:0003676">
    <property type="term" value="F:nucleic acid binding"/>
    <property type="evidence" value="ECO:0007669"/>
    <property type="project" value="InterPro"/>
</dbReference>
<comment type="caution">
    <text evidence="2">The sequence shown here is derived from an EMBL/GenBank/DDBJ whole genome shotgun (WGS) entry which is preliminary data.</text>
</comment>
<name>A0A8X6XKK3_9ARAC</name>
<evidence type="ECO:0000259" key="1">
    <source>
        <dbReference type="PROSITE" id="PS50879"/>
    </source>
</evidence>
<organism evidence="2 3">
    <name type="scientific">Trichonephila inaurata madagascariensis</name>
    <dbReference type="NCBI Taxonomy" id="2747483"/>
    <lineage>
        <taxon>Eukaryota</taxon>
        <taxon>Metazoa</taxon>
        <taxon>Ecdysozoa</taxon>
        <taxon>Arthropoda</taxon>
        <taxon>Chelicerata</taxon>
        <taxon>Arachnida</taxon>
        <taxon>Araneae</taxon>
        <taxon>Araneomorphae</taxon>
        <taxon>Entelegynae</taxon>
        <taxon>Araneoidea</taxon>
        <taxon>Nephilidae</taxon>
        <taxon>Trichonephila</taxon>
        <taxon>Trichonephila inaurata</taxon>
    </lineage>
</organism>
<dbReference type="InterPro" id="IPR002156">
    <property type="entry name" value="RNaseH_domain"/>
</dbReference>
<reference evidence="2" key="1">
    <citation type="submission" date="2020-08" db="EMBL/GenBank/DDBJ databases">
        <title>Multicomponent nature underlies the extraordinary mechanical properties of spider dragline silk.</title>
        <authorList>
            <person name="Kono N."/>
            <person name="Nakamura H."/>
            <person name="Mori M."/>
            <person name="Yoshida Y."/>
            <person name="Ohtoshi R."/>
            <person name="Malay A.D."/>
            <person name="Moran D.A.P."/>
            <person name="Tomita M."/>
            <person name="Numata K."/>
            <person name="Arakawa K."/>
        </authorList>
    </citation>
    <scope>NUCLEOTIDE SEQUENCE</scope>
</reference>
<evidence type="ECO:0000313" key="3">
    <source>
        <dbReference type="Proteomes" id="UP000886998"/>
    </source>
</evidence>
<dbReference type="SUPFAM" id="SSF53098">
    <property type="entry name" value="Ribonuclease H-like"/>
    <property type="match status" value="1"/>
</dbReference>
<dbReference type="Proteomes" id="UP000886998">
    <property type="component" value="Unassembled WGS sequence"/>
</dbReference>
<evidence type="ECO:0000313" key="2">
    <source>
        <dbReference type="EMBL" id="GFY54357.1"/>
    </source>
</evidence>
<dbReference type="GO" id="GO:0004523">
    <property type="term" value="F:RNA-DNA hybrid ribonuclease activity"/>
    <property type="evidence" value="ECO:0007669"/>
    <property type="project" value="InterPro"/>
</dbReference>
<proteinExistence type="predicted"/>
<feature type="domain" description="RNase H type-1" evidence="1">
    <location>
        <begin position="1"/>
        <end position="44"/>
    </location>
</feature>